<feature type="compositionally biased region" description="Low complexity" evidence="1">
    <location>
        <begin position="1"/>
        <end position="12"/>
    </location>
</feature>
<gene>
    <name evidence="3" type="ORF">RIF29_41458</name>
</gene>
<reference evidence="3 4" key="1">
    <citation type="submission" date="2024-01" db="EMBL/GenBank/DDBJ databases">
        <title>The genomes of 5 underutilized Papilionoideae crops provide insights into root nodulation and disease resistanc.</title>
        <authorList>
            <person name="Yuan L."/>
        </authorList>
    </citation>
    <scope>NUCLEOTIDE SEQUENCE [LARGE SCALE GENOMIC DNA]</scope>
    <source>
        <strain evidence="3">ZHUSHIDOU_FW_LH</strain>
        <tissue evidence="3">Leaf</tissue>
    </source>
</reference>
<dbReference type="SUPFAM" id="SSF52047">
    <property type="entry name" value="RNI-like"/>
    <property type="match status" value="1"/>
</dbReference>
<dbReference type="Gene3D" id="3.80.10.10">
    <property type="entry name" value="Ribonuclease Inhibitor"/>
    <property type="match status" value="1"/>
</dbReference>
<dbReference type="InterPro" id="IPR032675">
    <property type="entry name" value="LRR_dom_sf"/>
</dbReference>
<proteinExistence type="predicted"/>
<dbReference type="PANTHER" id="PTHR34145">
    <property type="entry name" value="OS02G0105600 PROTEIN"/>
    <property type="match status" value="1"/>
</dbReference>
<protein>
    <recommendedName>
        <fullName evidence="2">At1g61320/AtMIF1 LRR domain-containing protein</fullName>
    </recommendedName>
</protein>
<dbReference type="InterPro" id="IPR055357">
    <property type="entry name" value="LRR_At1g61320_AtMIF1"/>
</dbReference>
<evidence type="ECO:0000313" key="3">
    <source>
        <dbReference type="EMBL" id="KAK7246589.1"/>
    </source>
</evidence>
<feature type="domain" description="At1g61320/AtMIF1 LRR" evidence="2">
    <location>
        <begin position="92"/>
        <end position="424"/>
    </location>
</feature>
<dbReference type="AlphaFoldDB" id="A0AAN9E536"/>
<dbReference type="Pfam" id="PF23622">
    <property type="entry name" value="LRR_At1g61320_AtMIF1"/>
    <property type="match status" value="1"/>
</dbReference>
<evidence type="ECO:0000259" key="2">
    <source>
        <dbReference type="Pfam" id="PF23622"/>
    </source>
</evidence>
<sequence>MSALPTSAPASASKKDAHPHSPSKSLPNYLDGNIMHHVFSLLPLKDHIELSTLAKEFTKSWTHNRKLLFGDKMYPGRPQKENLVPMIDRVFNSHNGPVIDSFQLQIDPKGVEELIEKWLRICITKGIKELYLSLSSSPDFILIPEFLNIPTLKVLKIESCDIEVPPVVTGLRNLHTLGLRSIIIKDGELETLILNMKMLINLDLGFAPLITRASFFLREHKHFRALKIANCFRLVNIEIDCPTLQCFHYRGPAINMQFYQVMPLVDATFVFITINNRDYVPPSRIQNLANQALHARVLTTSAQFQEALTSRYREGVLQESQFRFSNVRELHMAMVGGMFCNPYDIIMFAKNCPSVEKLFIDLNDYTLQYGVYWEMHQMPRLQAFNHYFDQLKIIKLIGIRFSRAEIHLLEILLKRSRFLETLIFISPKYARKRIMKPLVQRFEDLINSWKAPGAKVIAFDHHNDESGIYPSHEHYWS</sequence>
<dbReference type="Proteomes" id="UP001372338">
    <property type="component" value="Unassembled WGS sequence"/>
</dbReference>
<dbReference type="EMBL" id="JAYWIO010000008">
    <property type="protein sequence ID" value="KAK7246589.1"/>
    <property type="molecule type" value="Genomic_DNA"/>
</dbReference>
<dbReference type="PANTHER" id="PTHR34145:SF54">
    <property type="entry name" value="FBD-ASSOCIATED F-BOX PLANT PROTEIN"/>
    <property type="match status" value="1"/>
</dbReference>
<name>A0AAN9E536_CROPI</name>
<dbReference type="InterPro" id="IPR053772">
    <property type="entry name" value="At1g61320/At1g61330-like"/>
</dbReference>
<evidence type="ECO:0000313" key="4">
    <source>
        <dbReference type="Proteomes" id="UP001372338"/>
    </source>
</evidence>
<organism evidence="3 4">
    <name type="scientific">Crotalaria pallida</name>
    <name type="common">Smooth rattlebox</name>
    <name type="synonym">Crotalaria striata</name>
    <dbReference type="NCBI Taxonomy" id="3830"/>
    <lineage>
        <taxon>Eukaryota</taxon>
        <taxon>Viridiplantae</taxon>
        <taxon>Streptophyta</taxon>
        <taxon>Embryophyta</taxon>
        <taxon>Tracheophyta</taxon>
        <taxon>Spermatophyta</taxon>
        <taxon>Magnoliopsida</taxon>
        <taxon>eudicotyledons</taxon>
        <taxon>Gunneridae</taxon>
        <taxon>Pentapetalae</taxon>
        <taxon>rosids</taxon>
        <taxon>fabids</taxon>
        <taxon>Fabales</taxon>
        <taxon>Fabaceae</taxon>
        <taxon>Papilionoideae</taxon>
        <taxon>50 kb inversion clade</taxon>
        <taxon>genistoids sensu lato</taxon>
        <taxon>core genistoids</taxon>
        <taxon>Crotalarieae</taxon>
        <taxon>Crotalaria</taxon>
    </lineage>
</organism>
<evidence type="ECO:0000256" key="1">
    <source>
        <dbReference type="SAM" id="MobiDB-lite"/>
    </source>
</evidence>
<comment type="caution">
    <text evidence="3">The sequence shown here is derived from an EMBL/GenBank/DDBJ whole genome shotgun (WGS) entry which is preliminary data.</text>
</comment>
<accession>A0AAN9E536</accession>
<feature type="region of interest" description="Disordered" evidence="1">
    <location>
        <begin position="1"/>
        <end position="25"/>
    </location>
</feature>
<keyword evidence="4" id="KW-1185">Reference proteome</keyword>